<dbReference type="EMBL" id="JAWDJW010000817">
    <property type="protein sequence ID" value="KAK3079971.1"/>
    <property type="molecule type" value="Genomic_DNA"/>
</dbReference>
<gene>
    <name evidence="1" type="ORF">LTS18_003473</name>
</gene>
<sequence>MSWATTVLESLSGPDDWWGFMVYRTTYESDQDWAYFKRMCDGMCRDVYADSKDGAAVRERLHLEMVEDPSLEGADHEEVLRRFREHCWANDWSSGRRGRNQCCVMVDKRALMSVARRQKSTDPAHVVLVDRRYDHDDGEENEDEEDYQDEEEDFHDDRATLRVVLSELLDTFYIDLLSDLQFDEMVSDLLVKL</sequence>
<organism evidence="1 2">
    <name type="scientific">Coniosporium uncinatum</name>
    <dbReference type="NCBI Taxonomy" id="93489"/>
    <lineage>
        <taxon>Eukaryota</taxon>
        <taxon>Fungi</taxon>
        <taxon>Dikarya</taxon>
        <taxon>Ascomycota</taxon>
        <taxon>Pezizomycotina</taxon>
        <taxon>Dothideomycetes</taxon>
        <taxon>Dothideomycetes incertae sedis</taxon>
        <taxon>Coniosporium</taxon>
    </lineage>
</organism>
<dbReference type="Proteomes" id="UP001186974">
    <property type="component" value="Unassembled WGS sequence"/>
</dbReference>
<evidence type="ECO:0000313" key="2">
    <source>
        <dbReference type="Proteomes" id="UP001186974"/>
    </source>
</evidence>
<name>A0ACC3DTU6_9PEZI</name>
<protein>
    <submittedName>
        <fullName evidence="1">Uncharacterized protein</fullName>
    </submittedName>
</protein>
<proteinExistence type="predicted"/>
<accession>A0ACC3DTU6</accession>
<reference evidence="1" key="1">
    <citation type="submission" date="2024-09" db="EMBL/GenBank/DDBJ databases">
        <title>Black Yeasts Isolated from many extreme environments.</title>
        <authorList>
            <person name="Coleine C."/>
            <person name="Stajich J.E."/>
            <person name="Selbmann L."/>
        </authorList>
    </citation>
    <scope>NUCLEOTIDE SEQUENCE</scope>
    <source>
        <strain evidence="1">CCFEE 5737</strain>
    </source>
</reference>
<evidence type="ECO:0000313" key="1">
    <source>
        <dbReference type="EMBL" id="KAK3079971.1"/>
    </source>
</evidence>
<keyword evidence="2" id="KW-1185">Reference proteome</keyword>
<comment type="caution">
    <text evidence="1">The sequence shown here is derived from an EMBL/GenBank/DDBJ whole genome shotgun (WGS) entry which is preliminary data.</text>
</comment>